<sequence length="269" mass="30067">MNQTIPSHRFYPYLTWQDIDTMADKEQVVIIQPVGAIEQHGPHLPIAVDTALGLAIIGRALEQLEPSIPAYCLPPLCYGKSNEHWGFPGTITLSASTLMAVLTDVAESVYRAGFRKLVFLNSHGGQPQVLDIVARDIHQRQPDFWVFPHFVWQVPHQVGQLLNPQERQEGIHAGDAETSLMLAILPDQVHMDRAVKEYPPKPDHETLLSLEGALPFSWTTRDISKSGVVGDATVATAEKGEQILADVATGWVTVLEEIYRFEPPQRWRE</sequence>
<evidence type="ECO:0000313" key="6">
    <source>
        <dbReference type="EMBL" id="NEZ57141.1"/>
    </source>
</evidence>
<dbReference type="RefSeq" id="WP_006519531.1">
    <property type="nucleotide sequence ID" value="NZ_QXHD01000004.1"/>
</dbReference>
<evidence type="ECO:0000256" key="2">
    <source>
        <dbReference type="ARBA" id="ARBA00022723"/>
    </source>
</evidence>
<dbReference type="AlphaFoldDB" id="A0A6M0RNB5"/>
<organism evidence="6 7">
    <name type="scientific">Adonisia turfae CCMR0081</name>
    <dbReference type="NCBI Taxonomy" id="2292702"/>
    <lineage>
        <taxon>Bacteria</taxon>
        <taxon>Bacillati</taxon>
        <taxon>Cyanobacteriota</taxon>
        <taxon>Adonisia</taxon>
        <taxon>Adonisia turfae</taxon>
    </lineage>
</organism>
<dbReference type="InterPro" id="IPR024087">
    <property type="entry name" value="Creatininase-like_sf"/>
</dbReference>
<evidence type="ECO:0000256" key="3">
    <source>
        <dbReference type="ARBA" id="ARBA00022801"/>
    </source>
</evidence>
<dbReference type="Pfam" id="PF02633">
    <property type="entry name" value="Creatininase"/>
    <property type="match status" value="1"/>
</dbReference>
<dbReference type="Proteomes" id="UP000481033">
    <property type="component" value="Unassembled WGS sequence"/>
</dbReference>
<dbReference type="GO" id="GO:0009231">
    <property type="term" value="P:riboflavin biosynthetic process"/>
    <property type="evidence" value="ECO:0007669"/>
    <property type="project" value="TreeGrafter"/>
</dbReference>
<evidence type="ECO:0000256" key="1">
    <source>
        <dbReference type="ARBA" id="ARBA00001947"/>
    </source>
</evidence>
<dbReference type="GO" id="GO:0016811">
    <property type="term" value="F:hydrolase activity, acting on carbon-nitrogen (but not peptide) bonds, in linear amides"/>
    <property type="evidence" value="ECO:0007669"/>
    <property type="project" value="TreeGrafter"/>
</dbReference>
<protein>
    <submittedName>
        <fullName evidence="6">Creatininase family protein</fullName>
    </submittedName>
</protein>
<dbReference type="SUPFAM" id="SSF102215">
    <property type="entry name" value="Creatininase"/>
    <property type="match status" value="1"/>
</dbReference>
<dbReference type="PANTHER" id="PTHR35005">
    <property type="entry name" value="3-DEHYDRO-SCYLLO-INOSOSE HYDROLASE"/>
    <property type="match status" value="1"/>
</dbReference>
<comment type="caution">
    <text evidence="6">The sequence shown here is derived from an EMBL/GenBank/DDBJ whole genome shotgun (WGS) entry which is preliminary data.</text>
</comment>
<comment type="cofactor">
    <cofactor evidence="1">
        <name>Zn(2+)</name>
        <dbReference type="ChEBI" id="CHEBI:29105"/>
    </cofactor>
</comment>
<reference evidence="6 7" key="1">
    <citation type="journal article" date="2020" name="Microb. Ecol.">
        <title>Ecogenomics of the Marine Benthic Filamentous Cyanobacterium Adonisia.</title>
        <authorList>
            <person name="Walter J.M."/>
            <person name="Coutinho F.H."/>
            <person name="Leomil L."/>
            <person name="Hargreaves P.I."/>
            <person name="Campeao M.E."/>
            <person name="Vieira V.V."/>
            <person name="Silva B.S."/>
            <person name="Fistarol G.O."/>
            <person name="Salomon P.S."/>
            <person name="Sawabe T."/>
            <person name="Mino S."/>
            <person name="Hosokawa M."/>
            <person name="Miyashita H."/>
            <person name="Maruyama F."/>
            <person name="van Verk M.C."/>
            <person name="Dutilh B.E."/>
            <person name="Thompson C.C."/>
            <person name="Thompson F.L."/>
        </authorList>
    </citation>
    <scope>NUCLEOTIDE SEQUENCE [LARGE SCALE GENOMIC DNA]</scope>
    <source>
        <strain evidence="6 7">CCMR0081</strain>
    </source>
</reference>
<evidence type="ECO:0000256" key="5">
    <source>
        <dbReference type="ARBA" id="ARBA00024029"/>
    </source>
</evidence>
<keyword evidence="2" id="KW-0479">Metal-binding</keyword>
<proteinExistence type="inferred from homology"/>
<dbReference type="PANTHER" id="PTHR35005:SF1">
    <property type="entry name" value="2-AMINO-5-FORMYLAMINO-6-RIBOSYLAMINOPYRIMIDIN-4(3H)-ONE 5'-MONOPHOSPHATE DEFORMYLASE"/>
    <property type="match status" value="1"/>
</dbReference>
<keyword evidence="7" id="KW-1185">Reference proteome</keyword>
<dbReference type="GO" id="GO:0046872">
    <property type="term" value="F:metal ion binding"/>
    <property type="evidence" value="ECO:0007669"/>
    <property type="project" value="UniProtKB-KW"/>
</dbReference>
<keyword evidence="3" id="KW-0378">Hydrolase</keyword>
<dbReference type="InterPro" id="IPR003785">
    <property type="entry name" value="Creatininase/forma_Hydrolase"/>
</dbReference>
<name>A0A6M0RNB5_9CYAN</name>
<evidence type="ECO:0000256" key="4">
    <source>
        <dbReference type="ARBA" id="ARBA00022833"/>
    </source>
</evidence>
<dbReference type="EMBL" id="QXHD01000004">
    <property type="protein sequence ID" value="NEZ57141.1"/>
    <property type="molecule type" value="Genomic_DNA"/>
</dbReference>
<keyword evidence="4" id="KW-0862">Zinc</keyword>
<gene>
    <name evidence="6" type="ORF">DXZ20_15940</name>
</gene>
<accession>A0A6M0RNB5</accession>
<dbReference type="Gene3D" id="3.40.50.10310">
    <property type="entry name" value="Creatininase"/>
    <property type="match status" value="1"/>
</dbReference>
<evidence type="ECO:0000313" key="7">
    <source>
        <dbReference type="Proteomes" id="UP000481033"/>
    </source>
</evidence>
<comment type="similarity">
    <text evidence="5">Belongs to the creatininase superfamily.</text>
</comment>